<dbReference type="Gene3D" id="1.10.8.430">
    <property type="entry name" value="Helical domain of apoptotic protease-activating factors"/>
    <property type="match status" value="1"/>
</dbReference>
<reference evidence="4" key="1">
    <citation type="journal article" date="2022" name="Int. J. Mol. Sci.">
        <title>Draft Genome of Tanacetum Coccineum: Genomic Comparison of Closely Related Tanacetum-Family Plants.</title>
        <authorList>
            <person name="Yamashiro T."/>
            <person name="Shiraishi A."/>
            <person name="Nakayama K."/>
            <person name="Satake H."/>
        </authorList>
    </citation>
    <scope>NUCLEOTIDE SEQUENCE</scope>
</reference>
<dbReference type="PROSITE" id="PS50118">
    <property type="entry name" value="HMG_BOX_2"/>
    <property type="match status" value="1"/>
</dbReference>
<keyword evidence="1" id="KW-0433">Leucine-rich repeat</keyword>
<comment type="caution">
    <text evidence="4">The sequence shown here is derived from an EMBL/GenBank/DDBJ whole genome shotgun (WGS) entry which is preliminary data.</text>
</comment>
<evidence type="ECO:0000259" key="3">
    <source>
        <dbReference type="PROSITE" id="PS50118"/>
    </source>
</evidence>
<accession>A0ABQ5EFW1</accession>
<dbReference type="Pfam" id="PF00505">
    <property type="entry name" value="HMG_box"/>
    <property type="match status" value="1"/>
</dbReference>
<organism evidence="4 5">
    <name type="scientific">Tanacetum coccineum</name>
    <dbReference type="NCBI Taxonomy" id="301880"/>
    <lineage>
        <taxon>Eukaryota</taxon>
        <taxon>Viridiplantae</taxon>
        <taxon>Streptophyta</taxon>
        <taxon>Embryophyta</taxon>
        <taxon>Tracheophyta</taxon>
        <taxon>Spermatophyta</taxon>
        <taxon>Magnoliopsida</taxon>
        <taxon>eudicotyledons</taxon>
        <taxon>Gunneridae</taxon>
        <taxon>Pentapetalae</taxon>
        <taxon>asterids</taxon>
        <taxon>campanulids</taxon>
        <taxon>Asterales</taxon>
        <taxon>Asteraceae</taxon>
        <taxon>Asteroideae</taxon>
        <taxon>Anthemideae</taxon>
        <taxon>Anthemidinae</taxon>
        <taxon>Tanacetum</taxon>
    </lineage>
</organism>
<name>A0ABQ5EFW1_9ASTR</name>
<reference evidence="4" key="2">
    <citation type="submission" date="2022-01" db="EMBL/GenBank/DDBJ databases">
        <authorList>
            <person name="Yamashiro T."/>
            <person name="Shiraishi A."/>
            <person name="Satake H."/>
            <person name="Nakayama K."/>
        </authorList>
    </citation>
    <scope>NUCLEOTIDE SEQUENCE</scope>
</reference>
<keyword evidence="2" id="KW-0238">DNA-binding</keyword>
<dbReference type="InterPro" id="IPR036910">
    <property type="entry name" value="HMG_box_dom_sf"/>
</dbReference>
<dbReference type="Proteomes" id="UP001151760">
    <property type="component" value="Unassembled WGS sequence"/>
</dbReference>
<gene>
    <name evidence="4" type="ORF">Tco_0975534</name>
</gene>
<evidence type="ECO:0000256" key="1">
    <source>
        <dbReference type="ARBA" id="ARBA00022614"/>
    </source>
</evidence>
<dbReference type="InterPro" id="IPR042197">
    <property type="entry name" value="Apaf_helical"/>
</dbReference>
<protein>
    <submittedName>
        <fullName evidence="4">High mobility group B protein 6-like protein</fullName>
    </submittedName>
</protein>
<dbReference type="SMART" id="SM00398">
    <property type="entry name" value="HMG"/>
    <property type="match status" value="1"/>
</dbReference>
<keyword evidence="5" id="KW-1185">Reference proteome</keyword>
<dbReference type="PANTHER" id="PTHR46912">
    <property type="entry name" value="HIGH MOBILITY GROUP B PROTEIN 13"/>
    <property type="match status" value="1"/>
</dbReference>
<dbReference type="EMBL" id="BQNB010016233">
    <property type="protein sequence ID" value="GJT49377.1"/>
    <property type="molecule type" value="Genomic_DNA"/>
</dbReference>
<feature type="DNA-binding region" description="HMG box" evidence="2">
    <location>
        <begin position="135"/>
        <end position="200"/>
    </location>
</feature>
<sequence length="245" mass="28820">METTKVSLFLHRMIPLSEDNSWEMFKENIGIKKSKHAILQRCEDLPLNFILLAGLLKRKDPSSWQFAQRSRVWKIQYIAELERNVQALQAKHLSSTRERFKVVFVDGILLTKAKIMIGCTSDGMEARKEKDSLKLKRPESAYFLLMNERRDALVAESKSQVEIAKLTREEWKNMTKNQKASYEIVAKQNKKYTQEIKVYKQNKREDELLQVLKHKALQLLKERKLKPSLRVDISVDVTLKYMCYV</sequence>
<dbReference type="InterPro" id="IPR009071">
    <property type="entry name" value="HMG_box_dom"/>
</dbReference>
<proteinExistence type="predicted"/>
<keyword evidence="2" id="KW-0539">Nucleus</keyword>
<evidence type="ECO:0000256" key="2">
    <source>
        <dbReference type="PROSITE-ProRule" id="PRU00267"/>
    </source>
</evidence>
<evidence type="ECO:0000313" key="5">
    <source>
        <dbReference type="Proteomes" id="UP001151760"/>
    </source>
</evidence>
<dbReference type="PANTHER" id="PTHR46912:SF1">
    <property type="entry name" value="HIGH MOBILITY GROUP B PROTEIN 13"/>
    <property type="match status" value="1"/>
</dbReference>
<dbReference type="InterPro" id="IPR044601">
    <property type="entry name" value="HMGB6/HMGB13"/>
</dbReference>
<dbReference type="SUPFAM" id="SSF47095">
    <property type="entry name" value="HMG-box"/>
    <property type="match status" value="1"/>
</dbReference>
<evidence type="ECO:0000313" key="4">
    <source>
        <dbReference type="EMBL" id="GJT49377.1"/>
    </source>
</evidence>
<feature type="domain" description="HMG box" evidence="3">
    <location>
        <begin position="135"/>
        <end position="200"/>
    </location>
</feature>
<dbReference type="Gene3D" id="1.10.30.10">
    <property type="entry name" value="High mobility group box domain"/>
    <property type="match status" value="1"/>
</dbReference>